<dbReference type="AlphaFoldDB" id="A0A7T4UP89"/>
<proteinExistence type="predicted"/>
<gene>
    <name evidence="2" type="ORF">I6N98_10360</name>
</gene>
<dbReference type="Proteomes" id="UP000596063">
    <property type="component" value="Chromosome"/>
</dbReference>
<accession>A0A7T4UP89</accession>
<protein>
    <submittedName>
        <fullName evidence="2">Uncharacterized protein</fullName>
    </submittedName>
</protein>
<keyword evidence="1" id="KW-0472">Membrane</keyword>
<reference evidence="2 3" key="1">
    <citation type="submission" date="2020-12" db="EMBL/GenBank/DDBJ databases">
        <authorList>
            <person name="Shan Y."/>
        </authorList>
    </citation>
    <scope>NUCLEOTIDE SEQUENCE [LARGE SCALE GENOMIC DNA]</scope>
    <source>
        <strain evidence="3">csc3.9</strain>
    </source>
</reference>
<evidence type="ECO:0000256" key="1">
    <source>
        <dbReference type="SAM" id="Phobius"/>
    </source>
</evidence>
<evidence type="ECO:0000313" key="2">
    <source>
        <dbReference type="EMBL" id="QQD16793.1"/>
    </source>
</evidence>
<sequence length="151" mass="16220">MLSKQDGRVEALGLTAAGPVQRSDLRDGALRGSLLGLLVGVISALFILGGWPVESDALRATTLYALPLTMWFAGAWWGGMLGLMQDNPALKPFLAQRDSGEFIILIESSPVDERLVKRVMAMADAVLIAEQPWSWGRFQVTPLLPSGKGAS</sequence>
<feature type="transmembrane region" description="Helical" evidence="1">
    <location>
        <begin position="32"/>
        <end position="51"/>
    </location>
</feature>
<organism evidence="2 3">
    <name type="scientific">Spongiibacter nanhainus</name>
    <dbReference type="NCBI Taxonomy" id="2794344"/>
    <lineage>
        <taxon>Bacteria</taxon>
        <taxon>Pseudomonadati</taxon>
        <taxon>Pseudomonadota</taxon>
        <taxon>Gammaproteobacteria</taxon>
        <taxon>Cellvibrionales</taxon>
        <taxon>Spongiibacteraceae</taxon>
        <taxon>Spongiibacter</taxon>
    </lineage>
</organism>
<name>A0A7T4UP89_9GAMM</name>
<dbReference type="RefSeq" id="WP_198568295.1">
    <property type="nucleotide sequence ID" value="NZ_CP066167.1"/>
</dbReference>
<keyword evidence="1" id="KW-1133">Transmembrane helix</keyword>
<feature type="transmembrane region" description="Helical" evidence="1">
    <location>
        <begin position="63"/>
        <end position="84"/>
    </location>
</feature>
<evidence type="ECO:0000313" key="3">
    <source>
        <dbReference type="Proteomes" id="UP000596063"/>
    </source>
</evidence>
<dbReference type="KEGG" id="snan:I6N98_10360"/>
<keyword evidence="1" id="KW-0812">Transmembrane</keyword>
<keyword evidence="3" id="KW-1185">Reference proteome</keyword>
<dbReference type="EMBL" id="CP066167">
    <property type="protein sequence ID" value="QQD16793.1"/>
    <property type="molecule type" value="Genomic_DNA"/>
</dbReference>